<dbReference type="InterPro" id="IPR012337">
    <property type="entry name" value="RNaseH-like_sf"/>
</dbReference>
<organism evidence="2">
    <name type="scientific">Myoviridae sp. ctNQV2</name>
    <dbReference type="NCBI Taxonomy" id="2827683"/>
    <lineage>
        <taxon>Viruses</taxon>
        <taxon>Duplodnaviria</taxon>
        <taxon>Heunggongvirae</taxon>
        <taxon>Uroviricota</taxon>
        <taxon>Caudoviricetes</taxon>
    </lineage>
</organism>
<dbReference type="SUPFAM" id="SSF53098">
    <property type="entry name" value="Ribonuclease H-like"/>
    <property type="match status" value="1"/>
</dbReference>
<dbReference type="InterPro" id="IPR033390">
    <property type="entry name" value="Rv2179c-like"/>
</dbReference>
<proteinExistence type="predicted"/>
<accession>A0A8S5RYI4</accession>
<evidence type="ECO:0000313" key="2">
    <source>
        <dbReference type="EMBL" id="DAF43631.1"/>
    </source>
</evidence>
<dbReference type="Gene3D" id="3.30.420.10">
    <property type="entry name" value="Ribonuclease H-like superfamily/Ribonuclease H"/>
    <property type="match status" value="1"/>
</dbReference>
<reference evidence="2" key="1">
    <citation type="journal article" date="2021" name="Proc. Natl. Acad. Sci. U.S.A.">
        <title>A Catalog of Tens of Thousands of Viruses from Human Metagenomes Reveals Hidden Associations with Chronic Diseases.</title>
        <authorList>
            <person name="Tisza M.J."/>
            <person name="Buck C.B."/>
        </authorList>
    </citation>
    <scope>NUCLEOTIDE SEQUENCE</scope>
    <source>
        <strain evidence="2">CtNQV2</strain>
    </source>
</reference>
<evidence type="ECO:0000259" key="1">
    <source>
        <dbReference type="Pfam" id="PF16473"/>
    </source>
</evidence>
<dbReference type="EMBL" id="BK032510">
    <property type="protein sequence ID" value="DAF43631.1"/>
    <property type="molecule type" value="Genomic_DNA"/>
</dbReference>
<dbReference type="GO" id="GO:0003676">
    <property type="term" value="F:nucleic acid binding"/>
    <property type="evidence" value="ECO:0007669"/>
    <property type="project" value="InterPro"/>
</dbReference>
<feature type="domain" description="3'-5' exoribonuclease Rv2179c-like" evidence="1">
    <location>
        <begin position="11"/>
        <end position="176"/>
    </location>
</feature>
<dbReference type="InterPro" id="IPR036397">
    <property type="entry name" value="RNaseH_sf"/>
</dbReference>
<sequence length="187" mass="21441">MNQSRQDKYGHIMFDLETLDNKNTSSILSIGAVEFNLHTGEIGETLYVRVDLQSCIDEGLTISADTIMWWLRQSDEARAHIYGTSGIQLEEALDKVFNFVESCGEDVVVWGNGSTFDISILEYAFYKFYTTLPWKFYNVSDLRTIVNINPKIKKNCPFDGIKHDAIADCKHQIKYLCDTYKTIKVID</sequence>
<dbReference type="Pfam" id="PF16473">
    <property type="entry name" value="Rv2179c-like"/>
    <property type="match status" value="1"/>
</dbReference>
<protein>
    <submittedName>
        <fullName evidence="2">3' exoribonuclease</fullName>
    </submittedName>
</protein>
<name>A0A8S5RYI4_9CAUD</name>